<keyword evidence="6" id="KW-0675">Receptor</keyword>
<dbReference type="Pfam" id="PF01094">
    <property type="entry name" value="ANF_receptor"/>
    <property type="match status" value="1"/>
</dbReference>
<evidence type="ECO:0000313" key="6">
    <source>
        <dbReference type="EMBL" id="GFN90016.1"/>
    </source>
</evidence>
<keyword evidence="4" id="KW-0472">Membrane</keyword>
<keyword evidence="7" id="KW-1185">Reference proteome</keyword>
<dbReference type="Proteomes" id="UP000735302">
    <property type="component" value="Unassembled WGS sequence"/>
</dbReference>
<dbReference type="EMBL" id="BLXT01001979">
    <property type="protein sequence ID" value="GFN90016.1"/>
    <property type="molecule type" value="Genomic_DNA"/>
</dbReference>
<proteinExistence type="predicted"/>
<protein>
    <submittedName>
        <fullName evidence="6">Glutamate receptor 10</fullName>
    </submittedName>
</protein>
<dbReference type="InterPro" id="IPR028082">
    <property type="entry name" value="Peripla_BP_I"/>
</dbReference>
<reference evidence="6 7" key="1">
    <citation type="journal article" date="2021" name="Elife">
        <title>Chloroplast acquisition without the gene transfer in kleptoplastic sea slugs, Plakobranchus ocellatus.</title>
        <authorList>
            <person name="Maeda T."/>
            <person name="Takahashi S."/>
            <person name="Yoshida T."/>
            <person name="Shimamura S."/>
            <person name="Takaki Y."/>
            <person name="Nagai Y."/>
            <person name="Toyoda A."/>
            <person name="Suzuki Y."/>
            <person name="Arimoto A."/>
            <person name="Ishii H."/>
            <person name="Satoh N."/>
            <person name="Nishiyama T."/>
            <person name="Hasebe M."/>
            <person name="Maruyama T."/>
            <person name="Minagawa J."/>
            <person name="Obokata J."/>
            <person name="Shigenobu S."/>
        </authorList>
    </citation>
    <scope>NUCLEOTIDE SEQUENCE [LARGE SCALE GENOMIC DNA]</scope>
</reference>
<dbReference type="GO" id="GO:0016020">
    <property type="term" value="C:membrane"/>
    <property type="evidence" value="ECO:0007669"/>
    <property type="project" value="UniProtKB-SubCell"/>
</dbReference>
<accession>A0AAV3Z448</accession>
<gene>
    <name evidence="6" type="ORF">PoB_001652200</name>
</gene>
<dbReference type="AlphaFoldDB" id="A0AAV3Z448"/>
<organism evidence="6 7">
    <name type="scientific">Plakobranchus ocellatus</name>
    <dbReference type="NCBI Taxonomy" id="259542"/>
    <lineage>
        <taxon>Eukaryota</taxon>
        <taxon>Metazoa</taxon>
        <taxon>Spiralia</taxon>
        <taxon>Lophotrochozoa</taxon>
        <taxon>Mollusca</taxon>
        <taxon>Gastropoda</taxon>
        <taxon>Heterobranchia</taxon>
        <taxon>Euthyneura</taxon>
        <taxon>Panpulmonata</taxon>
        <taxon>Sacoglossa</taxon>
        <taxon>Placobranchoidea</taxon>
        <taxon>Plakobranchidae</taxon>
        <taxon>Plakobranchus</taxon>
    </lineage>
</organism>
<evidence type="ECO:0000259" key="5">
    <source>
        <dbReference type="Pfam" id="PF01094"/>
    </source>
</evidence>
<evidence type="ECO:0000313" key="7">
    <source>
        <dbReference type="Proteomes" id="UP000735302"/>
    </source>
</evidence>
<keyword evidence="2" id="KW-0812">Transmembrane</keyword>
<name>A0AAV3Z448_9GAST</name>
<dbReference type="SUPFAM" id="SSF53822">
    <property type="entry name" value="Periplasmic binding protein-like I"/>
    <property type="match status" value="1"/>
</dbReference>
<sequence>MIIETKQLELQYYKCFFDPPYPPPVCRQMSHGVFAILGQKSVLSADIVHSVTSTFQMPYITPSLTPSSTRSADSSYELHMRPDHTRALIDVIEYLGWKYVHFLYDSDEGLQRFQHIHKMMRNGSVQWFSVVRFTDVNDIHDELRLADMPDNKSFTKAFVVDLSSEEAYKKVLKQVS</sequence>
<dbReference type="InterPro" id="IPR001828">
    <property type="entry name" value="ANF_lig-bd_rcpt"/>
</dbReference>
<dbReference type="Gene3D" id="3.40.50.2300">
    <property type="match status" value="2"/>
</dbReference>
<feature type="domain" description="Receptor ligand binding region" evidence="5">
    <location>
        <begin position="24"/>
        <end position="174"/>
    </location>
</feature>
<evidence type="ECO:0000256" key="4">
    <source>
        <dbReference type="ARBA" id="ARBA00023136"/>
    </source>
</evidence>
<comment type="subcellular location">
    <subcellularLocation>
        <location evidence="1">Membrane</location>
    </subcellularLocation>
</comment>
<evidence type="ECO:0000256" key="1">
    <source>
        <dbReference type="ARBA" id="ARBA00004370"/>
    </source>
</evidence>
<comment type="caution">
    <text evidence="6">The sequence shown here is derived from an EMBL/GenBank/DDBJ whole genome shotgun (WGS) entry which is preliminary data.</text>
</comment>
<evidence type="ECO:0000256" key="2">
    <source>
        <dbReference type="ARBA" id="ARBA00022692"/>
    </source>
</evidence>
<evidence type="ECO:0000256" key="3">
    <source>
        <dbReference type="ARBA" id="ARBA00022989"/>
    </source>
</evidence>
<keyword evidence="3" id="KW-1133">Transmembrane helix</keyword>